<dbReference type="InterPro" id="IPR006083">
    <property type="entry name" value="PRK/URK"/>
</dbReference>
<dbReference type="eggNOG" id="COG0572">
    <property type="taxonomic scope" value="Bacteria"/>
</dbReference>
<feature type="domain" description="Phosphoribulokinase/uridine kinase" evidence="1">
    <location>
        <begin position="5"/>
        <end position="200"/>
    </location>
</feature>
<sequence length="215" mass="25678">MKSKIILISGGTASGKSKISIELANIFLKKEHSVSFFSIDNYYYGAEEIKKIFNIKNLREINFDDPNTINWKELNSDLNKLFANKKIERKIYNFVSCDYDLDKTFIIEPTEYIIIEGIFALFNEKLIKNAFKKFYIEADGDLRLIRRYKRDRDYRNKNSFDCNDFILRWEEQINPMFKKYIEKDSKKADYIIENNDDKKTNITKKAQNIFNLIIY</sequence>
<dbReference type="PRINTS" id="PR00988">
    <property type="entry name" value="URIDINKINASE"/>
</dbReference>
<accession>W8GN39</accession>
<dbReference type="STRING" id="1427984.X271_00305"/>
<dbReference type="OrthoDB" id="9777642at2"/>
<dbReference type="Proteomes" id="UP000019450">
    <property type="component" value="Chromosome"/>
</dbReference>
<dbReference type="Pfam" id="PF00485">
    <property type="entry name" value="PRK"/>
    <property type="match status" value="1"/>
</dbReference>
<dbReference type="SUPFAM" id="SSF52540">
    <property type="entry name" value="P-loop containing nucleoside triphosphate hydrolases"/>
    <property type="match status" value="1"/>
</dbReference>
<dbReference type="AlphaFoldDB" id="W8GN39"/>
<keyword evidence="3" id="KW-1185">Reference proteome</keyword>
<dbReference type="EMBL" id="CP006932">
    <property type="protein sequence ID" value="AHK22411.1"/>
    <property type="molecule type" value="Genomic_DNA"/>
</dbReference>
<dbReference type="PANTHER" id="PTHR10285">
    <property type="entry name" value="URIDINE KINASE"/>
    <property type="match status" value="1"/>
</dbReference>
<dbReference type="KEGG" id="hcr:X271_00305"/>
<dbReference type="GO" id="GO:0004849">
    <property type="term" value="F:uridine kinase activity"/>
    <property type="evidence" value="ECO:0007669"/>
    <property type="project" value="UniProtKB-EC"/>
</dbReference>
<dbReference type="HOGENOM" id="CLU_021278_1_2_14"/>
<evidence type="ECO:0000259" key="1">
    <source>
        <dbReference type="Pfam" id="PF00485"/>
    </source>
</evidence>
<evidence type="ECO:0000313" key="2">
    <source>
        <dbReference type="EMBL" id="AHK22411.1"/>
    </source>
</evidence>
<dbReference type="RefSeq" id="WP_158380602.1">
    <property type="nucleotide sequence ID" value="NZ_CP006932.1"/>
</dbReference>
<evidence type="ECO:0000313" key="3">
    <source>
        <dbReference type="Proteomes" id="UP000019450"/>
    </source>
</evidence>
<organism evidence="2 3">
    <name type="scientific">Candidatus Hepatoplasma crinochetorum Av</name>
    <dbReference type="NCBI Taxonomy" id="1427984"/>
    <lineage>
        <taxon>Bacteria</taxon>
        <taxon>Bacillati</taxon>
        <taxon>Mycoplasmatota</taxon>
        <taxon>Mollicutes</taxon>
        <taxon>Candidatus Hepatoplasmataceae</taxon>
        <taxon>Candidatus Hepatoplasma</taxon>
    </lineage>
</organism>
<keyword evidence="2" id="KW-0808">Transferase</keyword>
<reference evidence="2 3" key="1">
    <citation type="journal article" date="2014" name="Genome Biol. Evol.">
        <title>Phylogenomics of "Candidatus Hepatoplasma crinochetorum," a Lineage of Mollicutes Associated with Noninsect Arthropods.</title>
        <authorList>
            <person name="Leclercq S."/>
            <person name="Dittmer J."/>
            <person name="Bouchon D."/>
            <person name="Cordaux R."/>
        </authorList>
    </citation>
    <scope>NUCLEOTIDE SEQUENCE [LARGE SCALE GENOMIC DNA]</scope>
    <source>
        <strain evidence="2 3">Av</strain>
    </source>
</reference>
<dbReference type="InterPro" id="IPR027417">
    <property type="entry name" value="P-loop_NTPase"/>
</dbReference>
<gene>
    <name evidence="2" type="primary">udk</name>
    <name evidence="2" type="ORF">X271_00305</name>
</gene>
<keyword evidence="2" id="KW-0418">Kinase</keyword>
<dbReference type="GO" id="GO:0005524">
    <property type="term" value="F:ATP binding"/>
    <property type="evidence" value="ECO:0007669"/>
    <property type="project" value="InterPro"/>
</dbReference>
<dbReference type="Gene3D" id="3.40.50.300">
    <property type="entry name" value="P-loop containing nucleotide triphosphate hydrolases"/>
    <property type="match status" value="1"/>
</dbReference>
<proteinExistence type="predicted"/>
<protein>
    <submittedName>
        <fullName evidence="2">Uridine kinase</fullName>
        <ecNumber evidence="2">2.7.1.48</ecNumber>
    </submittedName>
</protein>
<dbReference type="EC" id="2.7.1.48" evidence="2"/>
<name>W8GN39_9MOLU</name>